<comment type="caution">
    <text evidence="3">The sequence shown here is derived from an EMBL/GenBank/DDBJ whole genome shotgun (WGS) entry which is preliminary data.</text>
</comment>
<dbReference type="HOGENOM" id="CLU_154558_5_3_9"/>
<dbReference type="eggNOG" id="COG3077">
    <property type="taxonomic scope" value="Bacteria"/>
</dbReference>
<dbReference type="Proteomes" id="UP000029585">
    <property type="component" value="Unassembled WGS sequence"/>
</dbReference>
<keyword evidence="2" id="KW-1277">Toxin-antitoxin system</keyword>
<dbReference type="InterPro" id="IPR013321">
    <property type="entry name" value="Arc_rbn_hlx_hlx"/>
</dbReference>
<dbReference type="GO" id="GO:0015643">
    <property type="term" value="F:toxic substance binding"/>
    <property type="evidence" value="ECO:0007669"/>
    <property type="project" value="InterPro"/>
</dbReference>
<proteinExistence type="inferred from homology"/>
<reference evidence="3 4" key="1">
    <citation type="submission" date="2011-08" db="EMBL/GenBank/DDBJ databases">
        <title>The Genome Sequence of Clostridium orbiscindens 1_3_50AFAA.</title>
        <authorList>
            <consortium name="The Broad Institute Genome Sequencing Platform"/>
            <person name="Earl A."/>
            <person name="Ward D."/>
            <person name="Feldgarden M."/>
            <person name="Gevers D."/>
            <person name="Daigneault M."/>
            <person name="Strauss J."/>
            <person name="Allen-Vercoe E."/>
            <person name="Young S.K."/>
            <person name="Zeng Q."/>
            <person name="Gargeya S."/>
            <person name="Fitzgerald M."/>
            <person name="Haas B."/>
            <person name="Abouelleil A."/>
            <person name="Alvarado L."/>
            <person name="Arachchi H.M."/>
            <person name="Berlin A."/>
            <person name="Brown A."/>
            <person name="Chapman S.B."/>
            <person name="Chen Z."/>
            <person name="Dunbar C."/>
            <person name="Freedman E."/>
            <person name="Gearin G."/>
            <person name="Gellesch M."/>
            <person name="Goldberg J."/>
            <person name="Griggs A."/>
            <person name="Gujja S."/>
            <person name="Heiman D."/>
            <person name="Howarth C."/>
            <person name="Larson L."/>
            <person name="Lui A."/>
            <person name="MacDonald P.J.P."/>
            <person name="Montmayeur A."/>
            <person name="Murphy C."/>
            <person name="Neiman D."/>
            <person name="Pearson M."/>
            <person name="Priest M."/>
            <person name="Roberts A."/>
            <person name="Saif S."/>
            <person name="Shea T."/>
            <person name="Shenoy N."/>
            <person name="Sisk P."/>
            <person name="Stolte C."/>
            <person name="Sykes S."/>
            <person name="Wortman J."/>
            <person name="Nusbaum C."/>
            <person name="Birren B."/>
        </authorList>
    </citation>
    <scope>NUCLEOTIDE SEQUENCE [LARGE SCALE GENOMIC DNA]</scope>
    <source>
        <strain evidence="3 4">1_3_50AFAA</strain>
    </source>
</reference>
<name>A0A096B2D1_FLAPL</name>
<dbReference type="RefSeq" id="WP_044943126.1">
    <property type="nucleotide sequence ID" value="NZ_KN174167.1"/>
</dbReference>
<dbReference type="PANTHER" id="PTHR38781:SF1">
    <property type="entry name" value="ANTITOXIN DINJ-RELATED"/>
    <property type="match status" value="1"/>
</dbReference>
<evidence type="ECO:0008006" key="5">
    <source>
        <dbReference type="Google" id="ProtNLM"/>
    </source>
</evidence>
<dbReference type="GO" id="GO:0006351">
    <property type="term" value="P:DNA-templated transcription"/>
    <property type="evidence" value="ECO:0007669"/>
    <property type="project" value="TreeGrafter"/>
</dbReference>
<dbReference type="GO" id="GO:0006355">
    <property type="term" value="P:regulation of DNA-templated transcription"/>
    <property type="evidence" value="ECO:0007669"/>
    <property type="project" value="InterPro"/>
</dbReference>
<dbReference type="Pfam" id="PF04221">
    <property type="entry name" value="RelB"/>
    <property type="match status" value="1"/>
</dbReference>
<dbReference type="PANTHER" id="PTHR38781">
    <property type="entry name" value="ANTITOXIN DINJ-RELATED"/>
    <property type="match status" value="1"/>
</dbReference>
<organism evidence="3 4">
    <name type="scientific">Flavonifractor plautii 1_3_50AFAA</name>
    <dbReference type="NCBI Taxonomy" id="742738"/>
    <lineage>
        <taxon>Bacteria</taxon>
        <taxon>Bacillati</taxon>
        <taxon>Bacillota</taxon>
        <taxon>Clostridia</taxon>
        <taxon>Eubacteriales</taxon>
        <taxon>Oscillospiraceae</taxon>
        <taxon>Flavonifractor</taxon>
    </lineage>
</organism>
<evidence type="ECO:0000256" key="1">
    <source>
        <dbReference type="ARBA" id="ARBA00010562"/>
    </source>
</evidence>
<evidence type="ECO:0000256" key="2">
    <source>
        <dbReference type="ARBA" id="ARBA00022649"/>
    </source>
</evidence>
<accession>A0A096B2D1</accession>
<evidence type="ECO:0000313" key="4">
    <source>
        <dbReference type="Proteomes" id="UP000029585"/>
    </source>
</evidence>
<dbReference type="Gene3D" id="1.10.1220.10">
    <property type="entry name" value="Met repressor-like"/>
    <property type="match status" value="1"/>
</dbReference>
<dbReference type="PIRSF" id="PIRSF003108">
    <property type="entry name" value="DinJ"/>
    <property type="match status" value="1"/>
</dbReference>
<dbReference type="AlphaFoldDB" id="A0A096B2D1"/>
<dbReference type="GO" id="GO:0044010">
    <property type="term" value="P:single-species biofilm formation"/>
    <property type="evidence" value="ECO:0007669"/>
    <property type="project" value="InterPro"/>
</dbReference>
<comment type="similarity">
    <text evidence="1">Belongs to the RelB/DinJ antitoxin family.</text>
</comment>
<sequence length="93" mass="10576">MANTNINIRMDTDLKKQFEAFCADMGMTMTTAFNIFARKAVREYRIPFEISGDAPNTETIEAIQEVKRMKADPSLGKTYSNVDEMMEELLADV</sequence>
<dbReference type="InterPro" id="IPR026262">
    <property type="entry name" value="DinJ"/>
</dbReference>
<dbReference type="GO" id="GO:0000987">
    <property type="term" value="F:cis-regulatory region sequence-specific DNA binding"/>
    <property type="evidence" value="ECO:0007669"/>
    <property type="project" value="InterPro"/>
</dbReference>
<evidence type="ECO:0000313" key="3">
    <source>
        <dbReference type="EMBL" id="KGF53215.1"/>
    </source>
</evidence>
<dbReference type="InterPro" id="IPR007337">
    <property type="entry name" value="RelB/DinJ"/>
</dbReference>
<dbReference type="NCBIfam" id="TIGR02384">
    <property type="entry name" value="RelB_DinJ"/>
    <property type="match status" value="1"/>
</dbReference>
<keyword evidence="4" id="KW-1185">Reference proteome</keyword>
<dbReference type="EMBL" id="ADLO01000114">
    <property type="protein sequence ID" value="KGF53215.1"/>
    <property type="molecule type" value="Genomic_DNA"/>
</dbReference>
<gene>
    <name evidence="3" type="ORF">HMPREF9460_03724</name>
</gene>
<protein>
    <recommendedName>
        <fullName evidence="5">RelB/DinJ family addiction module antitoxin</fullName>
    </recommendedName>
</protein>
<dbReference type="PATRIC" id="fig|742738.3.peg.3835"/>